<dbReference type="Gene3D" id="1.25.40.10">
    <property type="entry name" value="Tetratricopeptide repeat domain"/>
    <property type="match status" value="1"/>
</dbReference>
<organism evidence="8 9">
    <name type="scientific">Mucilaginibacter corticis</name>
    <dbReference type="NCBI Taxonomy" id="2597670"/>
    <lineage>
        <taxon>Bacteria</taxon>
        <taxon>Pseudomonadati</taxon>
        <taxon>Bacteroidota</taxon>
        <taxon>Sphingobacteriia</taxon>
        <taxon>Sphingobacteriales</taxon>
        <taxon>Sphingobacteriaceae</taxon>
        <taxon>Mucilaginibacter</taxon>
    </lineage>
</organism>
<keyword evidence="3 6" id="KW-0812">Transmembrane</keyword>
<comment type="subcellular location">
    <subcellularLocation>
        <location evidence="1">Cell membrane</location>
        <topology evidence="1">Multi-pass membrane protein</topology>
    </subcellularLocation>
</comment>
<dbReference type="SUPFAM" id="SSF48452">
    <property type="entry name" value="TPR-like"/>
    <property type="match status" value="1"/>
</dbReference>
<gene>
    <name evidence="8" type="ORF">FO440_08290</name>
</gene>
<keyword evidence="5 6" id="KW-0472">Membrane</keyword>
<dbReference type="AlphaFoldDB" id="A0A556MW66"/>
<name>A0A556MW66_9SPHI</name>
<dbReference type="InterPro" id="IPR027379">
    <property type="entry name" value="CLS_N"/>
</dbReference>
<evidence type="ECO:0000313" key="8">
    <source>
        <dbReference type="EMBL" id="TSJ44157.1"/>
    </source>
</evidence>
<dbReference type="GO" id="GO:0005886">
    <property type="term" value="C:plasma membrane"/>
    <property type="evidence" value="ECO:0007669"/>
    <property type="project" value="UniProtKB-SubCell"/>
</dbReference>
<evidence type="ECO:0000259" key="7">
    <source>
        <dbReference type="Pfam" id="PF13396"/>
    </source>
</evidence>
<dbReference type="RefSeq" id="WP_144247721.1">
    <property type="nucleotide sequence ID" value="NZ_VLPK01000001.1"/>
</dbReference>
<evidence type="ECO:0000313" key="9">
    <source>
        <dbReference type="Proteomes" id="UP000318733"/>
    </source>
</evidence>
<feature type="domain" description="Cardiolipin synthase N-terminal" evidence="7">
    <location>
        <begin position="14"/>
        <end position="48"/>
    </location>
</feature>
<evidence type="ECO:0000256" key="3">
    <source>
        <dbReference type="ARBA" id="ARBA00022692"/>
    </source>
</evidence>
<dbReference type="Proteomes" id="UP000318733">
    <property type="component" value="Unassembled WGS sequence"/>
</dbReference>
<feature type="transmembrane region" description="Helical" evidence="6">
    <location>
        <begin position="32"/>
        <end position="50"/>
    </location>
</feature>
<dbReference type="InterPro" id="IPR011990">
    <property type="entry name" value="TPR-like_helical_dom_sf"/>
</dbReference>
<dbReference type="Pfam" id="PF13396">
    <property type="entry name" value="PLDc_N"/>
    <property type="match status" value="1"/>
</dbReference>
<comment type="caution">
    <text evidence="8">The sequence shown here is derived from an EMBL/GenBank/DDBJ whole genome shotgun (WGS) entry which is preliminary data.</text>
</comment>
<dbReference type="PIRSF" id="PIRSF030959">
    <property type="entry name" value="UCP030959"/>
    <property type="match status" value="1"/>
</dbReference>
<reference evidence="8 9" key="1">
    <citation type="submission" date="2019-07" db="EMBL/GenBank/DDBJ databases">
        <authorList>
            <person name="Huq M.A."/>
        </authorList>
    </citation>
    <scope>NUCLEOTIDE SEQUENCE [LARGE SCALE GENOMIC DNA]</scope>
    <source>
        <strain evidence="8 9">MAH-19</strain>
    </source>
</reference>
<proteinExistence type="predicted"/>
<evidence type="ECO:0000256" key="5">
    <source>
        <dbReference type="ARBA" id="ARBA00023136"/>
    </source>
</evidence>
<evidence type="ECO:0000256" key="1">
    <source>
        <dbReference type="ARBA" id="ARBA00004651"/>
    </source>
</evidence>
<keyword evidence="9" id="KW-1185">Reference proteome</keyword>
<keyword evidence="4 6" id="KW-1133">Transmembrane helix</keyword>
<dbReference type="EMBL" id="VLPK01000001">
    <property type="protein sequence ID" value="TSJ44157.1"/>
    <property type="molecule type" value="Genomic_DNA"/>
</dbReference>
<evidence type="ECO:0000256" key="4">
    <source>
        <dbReference type="ARBA" id="ARBA00022989"/>
    </source>
</evidence>
<dbReference type="InterPro" id="IPR014562">
    <property type="entry name" value="UCP030959_TPR_rpt-cont"/>
</dbReference>
<evidence type="ECO:0000256" key="6">
    <source>
        <dbReference type="SAM" id="Phobius"/>
    </source>
</evidence>
<dbReference type="OrthoDB" id="794036at2"/>
<accession>A0A556MW66</accession>
<keyword evidence="2" id="KW-1003">Cell membrane</keyword>
<feature type="transmembrane region" description="Helical" evidence="6">
    <location>
        <begin position="6"/>
        <end position="25"/>
    </location>
</feature>
<protein>
    <submittedName>
        <fullName evidence="8">Tetratricopeptide repeat protein</fullName>
    </submittedName>
</protein>
<evidence type="ECO:0000256" key="2">
    <source>
        <dbReference type="ARBA" id="ARBA00022475"/>
    </source>
</evidence>
<sequence length="246" mass="28095">MFFSGGYYYYITIALQIGCAIHCLNRGTQGKWIWLIIFLPVIGSLIYIYSEVLSNRSYKTPNIDVGAIVNPGGRIKKMEAELQFADTFANRIKLADTYLDAGMNDKAIELYTASLTGAFSENEHVLMQLVIAYLRVQRYEDAIAAAKKVYKLPQFIRSKAHIAYAQALEFSGNTEQAENEFKAMKGRYSYFGPRYEYGLFLVRAGRDEDAANIFQDMLSEEPHLSPVEKKSNRVWFSKAKEELRKL</sequence>